<reference evidence="2" key="1">
    <citation type="submission" date="2020-11" db="EMBL/GenBank/DDBJ databases">
        <authorList>
            <person name="Tran Van P."/>
        </authorList>
    </citation>
    <scope>NUCLEOTIDE SEQUENCE</scope>
</reference>
<dbReference type="InterPro" id="IPR035965">
    <property type="entry name" value="PAS-like_dom_sf"/>
</dbReference>
<dbReference type="Pfam" id="PF13426">
    <property type="entry name" value="PAS_9"/>
    <property type="match status" value="2"/>
</dbReference>
<proteinExistence type="predicted"/>
<evidence type="ECO:0000313" key="3">
    <source>
        <dbReference type="Proteomes" id="UP000678499"/>
    </source>
</evidence>
<organism evidence="2">
    <name type="scientific">Notodromas monacha</name>
    <dbReference type="NCBI Taxonomy" id="399045"/>
    <lineage>
        <taxon>Eukaryota</taxon>
        <taxon>Metazoa</taxon>
        <taxon>Ecdysozoa</taxon>
        <taxon>Arthropoda</taxon>
        <taxon>Crustacea</taxon>
        <taxon>Oligostraca</taxon>
        <taxon>Ostracoda</taxon>
        <taxon>Podocopa</taxon>
        <taxon>Podocopida</taxon>
        <taxon>Cypridocopina</taxon>
        <taxon>Cypridoidea</taxon>
        <taxon>Cyprididae</taxon>
        <taxon>Notodromas</taxon>
    </lineage>
</organism>
<dbReference type="EMBL" id="OA889137">
    <property type="protein sequence ID" value="CAD7284149.1"/>
    <property type="molecule type" value="Genomic_DNA"/>
</dbReference>
<feature type="domain" description="PAS" evidence="1">
    <location>
        <begin position="179"/>
        <end position="264"/>
    </location>
</feature>
<evidence type="ECO:0000259" key="1">
    <source>
        <dbReference type="Pfam" id="PF13426"/>
    </source>
</evidence>
<dbReference type="OrthoDB" id="10252171at2759"/>
<dbReference type="InterPro" id="IPR000014">
    <property type="entry name" value="PAS"/>
</dbReference>
<dbReference type="Proteomes" id="UP000678499">
    <property type="component" value="Unassembled WGS sequence"/>
</dbReference>
<dbReference type="EMBL" id="CAJPEX010007100">
    <property type="protein sequence ID" value="CAG0924301.1"/>
    <property type="molecule type" value="Genomic_DNA"/>
</dbReference>
<keyword evidence="3" id="KW-1185">Reference proteome</keyword>
<accession>A0A7R9BYT5</accession>
<name>A0A7R9BYT5_9CRUS</name>
<evidence type="ECO:0000313" key="2">
    <source>
        <dbReference type="EMBL" id="CAD7284149.1"/>
    </source>
</evidence>
<gene>
    <name evidence="2" type="ORF">NMOB1V02_LOCUS11756</name>
</gene>
<dbReference type="SUPFAM" id="SSF55785">
    <property type="entry name" value="PYP-like sensor domain (PAS domain)"/>
    <property type="match status" value="1"/>
</dbReference>
<sequence>MHLLFREDFKLGNSCVARPGSSTFGDPLVIESAPGCHVTSPGIDRLESPPDLPVPVRKSSKKRQVVKWDPAIDSCANSLRIPSPGVMSNNSGFSRSFDMNQSLPSIGNAGRVILTKFLLNPLTRANGLNSLSLVGGLSPSVNLSVGTNQSLDQSGWSFYQFVRNEVSTAGSRNPHKAVFSLNAKTSRILIANKLGCRLLGVSAEEIASQKLKLKQFLRETKYQDAITEMEVDGSGDPVIFPGNVVEITAKNGKSVLVSLWVRLLNGAEGADENVAVAVAEPVIRADAVLQLGTEGKIVWFDAVAREIFDLSEDHLNEMDATTLLPKLSISSEMPSDLDCSLNHQSLVARGVDGLGTFPVTVTTFESSDLATMCEMAAPQAEEFLPADFDFERGTHVVVVSIYGNLSGLVLVDEDGKIVDVNPSFALLTFGWNRAAVVGQSVKVMLPTFYRDCEVDESDSMPLPPMDDMKDD</sequence>
<dbReference type="Gene3D" id="3.30.450.20">
    <property type="entry name" value="PAS domain"/>
    <property type="match status" value="2"/>
</dbReference>
<dbReference type="AlphaFoldDB" id="A0A7R9BYT5"/>
<protein>
    <recommendedName>
        <fullName evidence="1">PAS domain-containing protein</fullName>
    </recommendedName>
</protein>
<dbReference type="CDD" id="cd00130">
    <property type="entry name" value="PAS"/>
    <property type="match status" value="1"/>
</dbReference>
<feature type="domain" description="PAS" evidence="1">
    <location>
        <begin position="407"/>
        <end position="445"/>
    </location>
</feature>